<dbReference type="STRING" id="35814.BBB42_10720"/>
<keyword evidence="2" id="KW-0472">Membrane</keyword>
<dbReference type="GeneID" id="93119697"/>
<dbReference type="PANTHER" id="PTHR30203">
    <property type="entry name" value="OUTER MEMBRANE CATION EFFLUX PROTEIN"/>
    <property type="match status" value="1"/>
</dbReference>
<evidence type="ECO:0000313" key="3">
    <source>
        <dbReference type="EMBL" id="KAK91152.1"/>
    </source>
</evidence>
<dbReference type="Pfam" id="PF02321">
    <property type="entry name" value="OEP"/>
    <property type="match status" value="2"/>
</dbReference>
<dbReference type="InterPro" id="IPR003423">
    <property type="entry name" value="OMP_efflux"/>
</dbReference>
<evidence type="ECO:0000256" key="2">
    <source>
        <dbReference type="RuleBase" id="RU362097"/>
    </source>
</evidence>
<evidence type="ECO:0000256" key="1">
    <source>
        <dbReference type="ARBA" id="ARBA00007613"/>
    </source>
</evidence>
<accession>A0A158M681</accession>
<dbReference type="PATRIC" id="fig|1331206.3.peg.1678"/>
<dbReference type="Proteomes" id="UP000026682">
    <property type="component" value="Unassembled WGS sequence"/>
</dbReference>
<keyword evidence="2" id="KW-0812">Transmembrane</keyword>
<dbReference type="SUPFAM" id="SSF56954">
    <property type="entry name" value="Outer membrane efflux proteins (OEP)"/>
    <property type="match status" value="1"/>
</dbReference>
<comment type="subcellular location">
    <subcellularLocation>
        <location evidence="2">Cell membrane</location>
        <topology evidence="2">Lipid-anchor</topology>
    </subcellularLocation>
</comment>
<comment type="similarity">
    <text evidence="1 2">Belongs to the outer membrane factor (OMF) (TC 1.B.17) family.</text>
</comment>
<dbReference type="EMBL" id="JFZZ01000063">
    <property type="protein sequence ID" value="KAK91152.1"/>
    <property type="molecule type" value="Genomic_DNA"/>
</dbReference>
<reference evidence="3 4" key="1">
    <citation type="submission" date="2014-03" db="EMBL/GenBank/DDBJ databases">
        <title>Genome sequence of Bordetella holmseii.</title>
        <authorList>
            <person name="Harvill E."/>
            <person name="Goodfield L.L."/>
            <person name="Ivanov Y."/>
            <person name="Meyer J.A."/>
            <person name="Newth C."/>
            <person name="Cassiday P."/>
            <person name="Tondella M.L."/>
            <person name="Liao P."/>
            <person name="Zimmerman J."/>
            <person name="Meert K."/>
            <person name="Wessel D."/>
            <person name="Berger J."/>
            <person name="Dean J.M."/>
            <person name="Holubkov R."/>
            <person name="Burr J."/>
            <person name="Liu T."/>
            <person name="Brinkac L.M."/>
            <person name="Sanka R."/>
            <person name="Kim M."/>
            <person name="Losada L."/>
        </authorList>
    </citation>
    <scope>NUCLEOTIDE SEQUENCE [LARGE SCALE GENOMIC DNA]</scope>
    <source>
        <strain evidence="3 4">CDC-H585-BH</strain>
    </source>
</reference>
<dbReference type="PANTHER" id="PTHR30203:SF33">
    <property type="entry name" value="BLR4455 PROTEIN"/>
    <property type="match status" value="1"/>
</dbReference>
<organism evidence="3 4">
    <name type="scientific">Bordetella holmesii CDC-H585-BH</name>
    <dbReference type="NCBI Taxonomy" id="1331206"/>
    <lineage>
        <taxon>Bacteria</taxon>
        <taxon>Pseudomonadati</taxon>
        <taxon>Pseudomonadota</taxon>
        <taxon>Betaproteobacteria</taxon>
        <taxon>Burkholderiales</taxon>
        <taxon>Alcaligenaceae</taxon>
        <taxon>Bordetella</taxon>
    </lineage>
</organism>
<dbReference type="AlphaFoldDB" id="A0A158M681"/>
<gene>
    <name evidence="3" type="ORF">L497_1483</name>
</gene>
<dbReference type="RefSeq" id="WP_005014231.1">
    <property type="nucleotide sequence ID" value="NZ_JFZZ01000063.1"/>
</dbReference>
<keyword evidence="2 3" id="KW-0449">Lipoprotein</keyword>
<keyword evidence="2" id="KW-0564">Palmitate</keyword>
<dbReference type="GO" id="GO:0005886">
    <property type="term" value="C:plasma membrane"/>
    <property type="evidence" value="ECO:0007669"/>
    <property type="project" value="UniProtKB-SubCell"/>
</dbReference>
<dbReference type="Gene3D" id="2.20.200.10">
    <property type="entry name" value="Outer membrane efflux proteins (OEP)"/>
    <property type="match status" value="1"/>
</dbReference>
<dbReference type="InterPro" id="IPR010131">
    <property type="entry name" value="MdtP/NodT-like"/>
</dbReference>
<protein>
    <submittedName>
        <fullName evidence="3">Efflux transporter, outer membrane factor lipoprotein, NodT family</fullName>
    </submittedName>
</protein>
<comment type="caution">
    <text evidence="3">The sequence shown here is derived from an EMBL/GenBank/DDBJ whole genome shotgun (WGS) entry which is preliminary data.</text>
</comment>
<evidence type="ECO:0000313" key="4">
    <source>
        <dbReference type="Proteomes" id="UP000026682"/>
    </source>
</evidence>
<keyword evidence="2" id="KW-1134">Transmembrane beta strand</keyword>
<dbReference type="GO" id="GO:0015562">
    <property type="term" value="F:efflux transmembrane transporter activity"/>
    <property type="evidence" value="ECO:0007669"/>
    <property type="project" value="InterPro"/>
</dbReference>
<dbReference type="Gene3D" id="1.20.1600.10">
    <property type="entry name" value="Outer membrane efflux proteins (OEP)"/>
    <property type="match status" value="1"/>
</dbReference>
<sequence>MPHYATFATRLPWLVLLAGCAVGPDFHPHAPQGTPLSMPAQVGQGRDAQALQAGADVPAQWWQLFGSPVLDTLVRQALADSPTLAQARAKLVQAQETANAQAGSRLLPAVDAKLSGVRQRVDPSSMGIDVPQPEPFALYNASIAVSYTLDIWGGERRAVEGYVAEAQRMAYEWQAARMTLAANVVTTAIRQAGLREELEAATALAEAQQSQLTIVRKRLDAGAVAERQWHAQAALVAQTQAQLPTLRQELARSTHQPAVYLGRDPGSMSDPGLRLSSLKLPQQVPVSLPSALARQRPDILAAEAAWRRAAADVGVATANLYPRLTLTAGFGTQRTHAGDLGNGINIWNLGLGLAQPLFRGGELRARKRGAEAAYEAAAAAYRNTVLQGWQQVADSLRALEHDAEVLGQQRQAEAQTEAVYTTASDQYHVGGISQLNLLDAQRQLLSARRDRIQAQTRRYTDTAALMHALGGGWWNEAPAEAGV</sequence>
<dbReference type="NCBIfam" id="TIGR01845">
    <property type="entry name" value="outer_NodT"/>
    <property type="match status" value="1"/>
</dbReference>
<name>A0A158M681_9BORD</name>
<proteinExistence type="inferred from homology"/>